<feature type="region of interest" description="Disordered" evidence="1">
    <location>
        <begin position="20"/>
        <end position="57"/>
    </location>
</feature>
<name>A0A9W4XZ34_9PLEO</name>
<evidence type="ECO:0000313" key="3">
    <source>
        <dbReference type="Proteomes" id="UP001152607"/>
    </source>
</evidence>
<dbReference type="EMBL" id="CAOQHR010000011">
    <property type="protein sequence ID" value="CAI6341227.1"/>
    <property type="molecule type" value="Genomic_DNA"/>
</dbReference>
<keyword evidence="3" id="KW-1185">Reference proteome</keyword>
<sequence>MSKIFDCVSLASSSKSYASMYESGTSDAGSSDFTSDPRAGFFGVGNPHGESSPPWRSSANRLLPVGFGSSSKSEELCLGFGREGRSSSPKRDMTRGSEWRVGFGLVFVGLYQSMEALQSRRVQSDQMGRSQRR</sequence>
<evidence type="ECO:0000313" key="2">
    <source>
        <dbReference type="EMBL" id="CAI6341227.1"/>
    </source>
</evidence>
<comment type="caution">
    <text evidence="2">The sequence shown here is derived from an EMBL/GenBank/DDBJ whole genome shotgun (WGS) entry which is preliminary data.</text>
</comment>
<gene>
    <name evidence="2" type="ORF">PDIGIT_LOCUS14421</name>
</gene>
<feature type="compositionally biased region" description="Polar residues" evidence="1">
    <location>
        <begin position="24"/>
        <end position="34"/>
    </location>
</feature>
<reference evidence="2" key="1">
    <citation type="submission" date="2023-01" db="EMBL/GenBank/DDBJ databases">
        <authorList>
            <person name="Van Ghelder C."/>
            <person name="Rancurel C."/>
        </authorList>
    </citation>
    <scope>NUCLEOTIDE SEQUENCE</scope>
    <source>
        <strain evidence="2">CNCM I-4278</strain>
    </source>
</reference>
<accession>A0A9W4XZ34</accession>
<proteinExistence type="predicted"/>
<dbReference type="AlphaFoldDB" id="A0A9W4XZ34"/>
<protein>
    <submittedName>
        <fullName evidence="2">Uncharacterized protein</fullName>
    </submittedName>
</protein>
<evidence type="ECO:0000256" key="1">
    <source>
        <dbReference type="SAM" id="MobiDB-lite"/>
    </source>
</evidence>
<dbReference type="Proteomes" id="UP001152607">
    <property type="component" value="Unassembled WGS sequence"/>
</dbReference>
<organism evidence="2 3">
    <name type="scientific">Periconia digitata</name>
    <dbReference type="NCBI Taxonomy" id="1303443"/>
    <lineage>
        <taxon>Eukaryota</taxon>
        <taxon>Fungi</taxon>
        <taxon>Dikarya</taxon>
        <taxon>Ascomycota</taxon>
        <taxon>Pezizomycotina</taxon>
        <taxon>Dothideomycetes</taxon>
        <taxon>Pleosporomycetidae</taxon>
        <taxon>Pleosporales</taxon>
        <taxon>Massarineae</taxon>
        <taxon>Periconiaceae</taxon>
        <taxon>Periconia</taxon>
    </lineage>
</organism>